<reference evidence="4" key="1">
    <citation type="journal article" date="2015" name="Genome Announc.">
        <title>Complete Genome Sequence of the Bacteriochlorophyll b-Producing Photosynthetic Bacterium Blastochloris viridis.</title>
        <authorList>
            <person name="Tsukatani Y."/>
            <person name="Hirose Y."/>
            <person name="Harada J."/>
            <person name="Misawa N."/>
            <person name="Mori K."/>
            <person name="Inoue K."/>
            <person name="Tamiaki H."/>
        </authorList>
    </citation>
    <scope>NUCLEOTIDE SEQUENCE [LARGE SCALE GENOMIC DNA]</scope>
    <source>
        <strain evidence="4">DSM 133</strain>
    </source>
</reference>
<dbReference type="KEGG" id="bvr:BVIR_3206"/>
<accession>A0A0H5B9Y7</accession>
<organism evidence="5 6">
    <name type="scientific">Blastochloris viridis</name>
    <name type="common">Rhodopseudomonas viridis</name>
    <dbReference type="NCBI Taxonomy" id="1079"/>
    <lineage>
        <taxon>Bacteria</taxon>
        <taxon>Pseudomonadati</taxon>
        <taxon>Pseudomonadota</taxon>
        <taxon>Alphaproteobacteria</taxon>
        <taxon>Hyphomicrobiales</taxon>
        <taxon>Blastochloridaceae</taxon>
        <taxon>Blastochloris</taxon>
    </lineage>
</organism>
<feature type="domain" description="PNPLA" evidence="3">
    <location>
        <begin position="54"/>
        <end position="292"/>
    </location>
</feature>
<dbReference type="InterPro" id="IPR002641">
    <property type="entry name" value="PNPLA_dom"/>
</dbReference>
<reference evidence="6" key="3">
    <citation type="journal article" date="2016" name="Genome Announc.">
        <title>Revised genome sequence of the purple photosynthetic bacterium Blastochloris viridis.</title>
        <authorList>
            <person name="Liu L.N."/>
            <person name="Faulkner M."/>
            <person name="Liu X."/>
            <person name="Huang F."/>
            <person name="Darby A.C."/>
            <person name="Hall N."/>
        </authorList>
    </citation>
    <scope>NUCLEOTIDE SEQUENCE [LARGE SCALE GENOMIC DNA]</scope>
    <source>
        <strain evidence="6">ATCC 19567 / DSM 133 / F</strain>
    </source>
</reference>
<dbReference type="SUPFAM" id="SSF52151">
    <property type="entry name" value="FabD/lysophospholipase-like"/>
    <property type="match status" value="1"/>
</dbReference>
<dbReference type="OrthoDB" id="9790176at2"/>
<evidence type="ECO:0000259" key="3">
    <source>
        <dbReference type="PROSITE" id="PS51635"/>
    </source>
</evidence>
<dbReference type="GO" id="GO:0016787">
    <property type="term" value="F:hydrolase activity"/>
    <property type="evidence" value="ECO:0007669"/>
    <property type="project" value="UniProtKB-UniRule"/>
</dbReference>
<feature type="active site" description="Nucleophile" evidence="2">
    <location>
        <position position="96"/>
    </location>
</feature>
<keyword evidence="1 2" id="KW-0443">Lipid metabolism</keyword>
<evidence type="ECO:0000313" key="6">
    <source>
        <dbReference type="Proteomes" id="UP000065734"/>
    </source>
</evidence>
<dbReference type="EMBL" id="LN907867">
    <property type="protein sequence ID" value="CUU43625.1"/>
    <property type="molecule type" value="Genomic_DNA"/>
</dbReference>
<dbReference type="GO" id="GO:0016042">
    <property type="term" value="P:lipid catabolic process"/>
    <property type="evidence" value="ECO:0007669"/>
    <property type="project" value="UniProtKB-UniRule"/>
</dbReference>
<protein>
    <submittedName>
        <fullName evidence="5">Patatin-like phospholipase</fullName>
    </submittedName>
</protein>
<dbReference type="PATRIC" id="fig|1079.6.peg.3371"/>
<evidence type="ECO:0000256" key="1">
    <source>
        <dbReference type="ARBA" id="ARBA00023098"/>
    </source>
</evidence>
<evidence type="ECO:0000313" key="5">
    <source>
        <dbReference type="EMBL" id="CUU43625.1"/>
    </source>
</evidence>
<keyword evidence="6" id="KW-1185">Reference proteome</keyword>
<dbReference type="PROSITE" id="PS51257">
    <property type="entry name" value="PROKAR_LIPOPROTEIN"/>
    <property type="match status" value="1"/>
</dbReference>
<dbReference type="AlphaFoldDB" id="A0A0H5B9Y7"/>
<keyword evidence="2" id="KW-0442">Lipid degradation</keyword>
<dbReference type="EMBL" id="AP014854">
    <property type="protein sequence ID" value="BAR99052.1"/>
    <property type="molecule type" value="Genomic_DNA"/>
</dbReference>
<dbReference type="PROSITE" id="PS51635">
    <property type="entry name" value="PNPLA"/>
    <property type="match status" value="1"/>
</dbReference>
<comment type="caution">
    <text evidence="2">Lacks conserved residue(s) required for the propagation of feature annotation.</text>
</comment>
<evidence type="ECO:0000256" key="2">
    <source>
        <dbReference type="PROSITE-ProRule" id="PRU01161"/>
    </source>
</evidence>
<feature type="short sequence motif" description="GXSXG" evidence="2">
    <location>
        <begin position="94"/>
        <end position="98"/>
    </location>
</feature>
<reference evidence="5" key="2">
    <citation type="submission" date="2015-11" db="EMBL/GenBank/DDBJ databases">
        <authorList>
            <person name="Zhang Y."/>
            <person name="Guo Z."/>
        </authorList>
    </citation>
    <scope>NUCLEOTIDE SEQUENCE</scope>
    <source>
        <strain evidence="5">1</strain>
    </source>
</reference>
<feature type="active site" description="Proton acceptor" evidence="2">
    <location>
        <position position="279"/>
    </location>
</feature>
<name>A0A0H5B9Y7_BLAVI</name>
<proteinExistence type="predicted"/>
<dbReference type="Pfam" id="PF01734">
    <property type="entry name" value="Patatin"/>
    <property type="match status" value="1"/>
</dbReference>
<dbReference type="Proteomes" id="UP000065734">
    <property type="component" value="Chromosome I"/>
</dbReference>
<dbReference type="InterPro" id="IPR016035">
    <property type="entry name" value="Acyl_Trfase/lysoPLipase"/>
</dbReference>
<keyword evidence="2" id="KW-0378">Hydrolase</keyword>
<gene>
    <name evidence="4" type="ORF">BV133_1459</name>
    <name evidence="5" type="ORF">BVIRIDIS_26500</name>
</gene>
<sequence>MTRRRLAVVALLGAVAAGCGTVFNLPANRPITAESPRLDAADSAVISGDVAVALSFSGGGTRAAAFAHGVLTALDRMPGKGGRSNLDRVVFVSGVSGGSVAAAYFGLKGRDALTDFREKFLERNAEESLDTQISVANLVRGLEGGVNDSTRLPAWLDRQLFHGATIADLYRPNRPLVWINASDLYNRTPFHFSPSTFTALCSDITTYPLSHAVAASAAVPVAFAPIVLESFPNSCEAPLPSWVNRVLKSSTAGSQVRAFAQALTRYRDPGQLRYVKLADGGLVDNFGLTGIVITREIVDKPYAPLTPERAVKLRRVLFVVVNAGRGPSGDWGRKLEGPSGRELFGAVTDTAIDAAASSSFDAFRLTMSQWEAATRKWRCGLSAAEAQKLGAGPGWRCADVTFDIAEIAFSQLGDRAAILNAVPTRLKLERDEVDLVVNAGIEATMAHPVVRQSLGVR</sequence>
<dbReference type="RefSeq" id="WP_055038459.1">
    <property type="nucleotide sequence ID" value="NZ_AP014854.2"/>
</dbReference>
<dbReference type="Gene3D" id="3.40.1090.10">
    <property type="entry name" value="Cytosolic phospholipase A2 catalytic domain"/>
    <property type="match status" value="2"/>
</dbReference>
<dbReference type="STRING" id="1079.BVIR_3206"/>
<feature type="short sequence motif" description="DGA/G" evidence="2">
    <location>
        <begin position="279"/>
        <end position="281"/>
    </location>
</feature>
<evidence type="ECO:0000313" key="4">
    <source>
        <dbReference type="EMBL" id="BAR99052.1"/>
    </source>
</evidence>